<sequence>MVAVSDTWIGPLDAPPGVSPRWFARFMIGLTKLQRRLTRWLP</sequence>
<keyword evidence="2" id="KW-1185">Reference proteome</keyword>
<dbReference type="AlphaFoldDB" id="L9VRZ9"/>
<name>L9VRZ9_9EURY</name>
<dbReference type="Proteomes" id="UP000011599">
    <property type="component" value="Unassembled WGS sequence"/>
</dbReference>
<accession>L9VRZ9</accession>
<proteinExistence type="predicted"/>
<organism evidence="1 2">
    <name type="scientific">Natronorubrum tibetense GA33</name>
    <dbReference type="NCBI Taxonomy" id="1114856"/>
    <lineage>
        <taxon>Archaea</taxon>
        <taxon>Methanobacteriati</taxon>
        <taxon>Methanobacteriota</taxon>
        <taxon>Stenosarchaea group</taxon>
        <taxon>Halobacteria</taxon>
        <taxon>Halobacteriales</taxon>
        <taxon>Natrialbaceae</taxon>
        <taxon>Natronorubrum</taxon>
    </lineage>
</organism>
<evidence type="ECO:0000313" key="2">
    <source>
        <dbReference type="Proteomes" id="UP000011599"/>
    </source>
</evidence>
<gene>
    <name evidence="1" type="ORF">C496_16467</name>
</gene>
<evidence type="ECO:0000313" key="1">
    <source>
        <dbReference type="EMBL" id="ELY39003.1"/>
    </source>
</evidence>
<dbReference type="PATRIC" id="fig|1114856.3.peg.3406"/>
<dbReference type="EMBL" id="AOHW01000040">
    <property type="protein sequence ID" value="ELY39003.1"/>
    <property type="molecule type" value="Genomic_DNA"/>
</dbReference>
<comment type="caution">
    <text evidence="1">The sequence shown here is derived from an EMBL/GenBank/DDBJ whole genome shotgun (WGS) entry which is preliminary data.</text>
</comment>
<dbReference type="eggNOG" id="arCOG01252">
    <property type="taxonomic scope" value="Archaea"/>
</dbReference>
<protein>
    <submittedName>
        <fullName evidence="1">Aldehyde dehydrogenase</fullName>
    </submittedName>
</protein>
<reference evidence="1 2" key="1">
    <citation type="journal article" date="2014" name="PLoS Genet.">
        <title>Phylogenetically driven sequencing of extremely halophilic archaea reveals strategies for static and dynamic osmo-response.</title>
        <authorList>
            <person name="Becker E.A."/>
            <person name="Seitzer P.M."/>
            <person name="Tritt A."/>
            <person name="Larsen D."/>
            <person name="Krusor M."/>
            <person name="Yao A.I."/>
            <person name="Wu D."/>
            <person name="Madern D."/>
            <person name="Eisen J.A."/>
            <person name="Darling A.E."/>
            <person name="Facciotti M.T."/>
        </authorList>
    </citation>
    <scope>NUCLEOTIDE SEQUENCE [LARGE SCALE GENOMIC DNA]</scope>
    <source>
        <strain evidence="1 2">GA33</strain>
    </source>
</reference>